<evidence type="ECO:0000313" key="2">
    <source>
        <dbReference type="EMBL" id="GJS65859.1"/>
    </source>
</evidence>
<dbReference type="EMBL" id="BQNB010009608">
    <property type="protein sequence ID" value="GJS65859.1"/>
    <property type="molecule type" value="Genomic_DNA"/>
</dbReference>
<reference evidence="2" key="2">
    <citation type="submission" date="2022-01" db="EMBL/GenBank/DDBJ databases">
        <authorList>
            <person name="Yamashiro T."/>
            <person name="Shiraishi A."/>
            <person name="Satake H."/>
            <person name="Nakayama K."/>
        </authorList>
    </citation>
    <scope>NUCLEOTIDE SEQUENCE</scope>
</reference>
<proteinExistence type="predicted"/>
<feature type="region of interest" description="Disordered" evidence="1">
    <location>
        <begin position="171"/>
        <end position="194"/>
    </location>
</feature>
<evidence type="ECO:0000313" key="3">
    <source>
        <dbReference type="Proteomes" id="UP001151760"/>
    </source>
</evidence>
<protein>
    <submittedName>
        <fullName evidence="2">Uncharacterized protein</fullName>
    </submittedName>
</protein>
<name>A0ABQ4XKH3_9ASTR</name>
<organism evidence="2 3">
    <name type="scientific">Tanacetum coccineum</name>
    <dbReference type="NCBI Taxonomy" id="301880"/>
    <lineage>
        <taxon>Eukaryota</taxon>
        <taxon>Viridiplantae</taxon>
        <taxon>Streptophyta</taxon>
        <taxon>Embryophyta</taxon>
        <taxon>Tracheophyta</taxon>
        <taxon>Spermatophyta</taxon>
        <taxon>Magnoliopsida</taxon>
        <taxon>eudicotyledons</taxon>
        <taxon>Gunneridae</taxon>
        <taxon>Pentapetalae</taxon>
        <taxon>asterids</taxon>
        <taxon>campanulids</taxon>
        <taxon>Asterales</taxon>
        <taxon>Asteraceae</taxon>
        <taxon>Asteroideae</taxon>
        <taxon>Anthemideae</taxon>
        <taxon>Anthemidinae</taxon>
        <taxon>Tanacetum</taxon>
    </lineage>
</organism>
<evidence type="ECO:0000256" key="1">
    <source>
        <dbReference type="SAM" id="MobiDB-lite"/>
    </source>
</evidence>
<dbReference type="Proteomes" id="UP001151760">
    <property type="component" value="Unassembled WGS sequence"/>
</dbReference>
<accession>A0ABQ4XKH3</accession>
<sequence length="194" mass="21614">MDFLRGATSYTYIRDLAWKLYHRLILYSISGRGQAPKKVTATDLFYLHSMDRGATNVLYLLAQYLFRHTEGRKSGVRSSRGHFIRCLAHHFGLVSDDGLRGLSVMSRELPLIDMERQQVATASALEAAEDAPAVDERPHRKEIDNVGGESTIWKSGSVGVLKLQDDCLTRSGNGVMEKQGNGDDLTVEKVKSDD</sequence>
<gene>
    <name evidence="2" type="ORF">Tco_0680423</name>
</gene>
<reference evidence="2" key="1">
    <citation type="journal article" date="2022" name="Int. J. Mol. Sci.">
        <title>Draft Genome of Tanacetum Coccineum: Genomic Comparison of Closely Related Tanacetum-Family Plants.</title>
        <authorList>
            <person name="Yamashiro T."/>
            <person name="Shiraishi A."/>
            <person name="Nakayama K."/>
            <person name="Satake H."/>
        </authorList>
    </citation>
    <scope>NUCLEOTIDE SEQUENCE</scope>
</reference>
<comment type="caution">
    <text evidence="2">The sequence shown here is derived from an EMBL/GenBank/DDBJ whole genome shotgun (WGS) entry which is preliminary data.</text>
</comment>
<keyword evidence="3" id="KW-1185">Reference proteome</keyword>